<dbReference type="GO" id="GO:0003677">
    <property type="term" value="F:DNA binding"/>
    <property type="evidence" value="ECO:0007669"/>
    <property type="project" value="InterPro"/>
</dbReference>
<dbReference type="SUPFAM" id="SSF52540">
    <property type="entry name" value="P-loop containing nucleoside triphosphate hydrolases"/>
    <property type="match status" value="1"/>
</dbReference>
<dbReference type="InterPro" id="IPR004622">
    <property type="entry name" value="DNA_pol_HolB"/>
</dbReference>
<name>A0AAV2VWA2_9VIBR</name>
<dbReference type="Proteomes" id="UP000018211">
    <property type="component" value="Unassembled WGS sequence"/>
</dbReference>
<dbReference type="Gene3D" id="3.40.50.300">
    <property type="entry name" value="P-loop containing nucleotide triphosphate hydrolases"/>
    <property type="match status" value="1"/>
</dbReference>
<dbReference type="GO" id="GO:0008408">
    <property type="term" value="F:3'-5' exonuclease activity"/>
    <property type="evidence" value="ECO:0007669"/>
    <property type="project" value="InterPro"/>
</dbReference>
<dbReference type="PANTHER" id="PTHR11669:SF8">
    <property type="entry name" value="DNA POLYMERASE III SUBUNIT DELTA"/>
    <property type="match status" value="1"/>
</dbReference>
<comment type="caution">
    <text evidence="9">The sequence shown here is derived from an EMBL/GenBank/DDBJ whole genome shotgun (WGS) entry which is preliminary data.</text>
</comment>
<dbReference type="GO" id="GO:0009360">
    <property type="term" value="C:DNA polymerase III complex"/>
    <property type="evidence" value="ECO:0007669"/>
    <property type="project" value="InterPro"/>
</dbReference>
<evidence type="ECO:0000256" key="2">
    <source>
        <dbReference type="ARBA" id="ARBA00014363"/>
    </source>
</evidence>
<evidence type="ECO:0000256" key="3">
    <source>
        <dbReference type="ARBA" id="ARBA00022679"/>
    </source>
</evidence>
<dbReference type="EMBL" id="CAOF01000154">
    <property type="protein sequence ID" value="CCO48763.1"/>
    <property type="molecule type" value="Genomic_DNA"/>
</dbReference>
<evidence type="ECO:0000256" key="1">
    <source>
        <dbReference type="ARBA" id="ARBA00012417"/>
    </source>
</evidence>
<dbReference type="SUPFAM" id="SSF48019">
    <property type="entry name" value="post-AAA+ oligomerization domain-like"/>
    <property type="match status" value="1"/>
</dbReference>
<evidence type="ECO:0000259" key="8">
    <source>
        <dbReference type="Pfam" id="PF09115"/>
    </source>
</evidence>
<dbReference type="Pfam" id="PF09115">
    <property type="entry name" value="DNApol3-delta_C"/>
    <property type="match status" value="1"/>
</dbReference>
<feature type="domain" description="DNA polymerase III delta subunit C-terminal" evidence="8">
    <location>
        <begin position="230"/>
        <end position="313"/>
    </location>
</feature>
<organism evidence="9 10">
    <name type="scientific">Vibrio nigripulchritudo SOn1</name>
    <dbReference type="NCBI Taxonomy" id="1238450"/>
    <lineage>
        <taxon>Bacteria</taxon>
        <taxon>Pseudomonadati</taxon>
        <taxon>Pseudomonadota</taxon>
        <taxon>Gammaproteobacteria</taxon>
        <taxon>Vibrionales</taxon>
        <taxon>Vibrionaceae</taxon>
        <taxon>Vibrio</taxon>
    </lineage>
</organism>
<dbReference type="Pfam" id="PF13177">
    <property type="entry name" value="DNA_pol3_delta2"/>
    <property type="match status" value="1"/>
</dbReference>
<comment type="catalytic activity">
    <reaction evidence="7">
        <text>DNA(n) + a 2'-deoxyribonucleoside 5'-triphosphate = DNA(n+1) + diphosphate</text>
        <dbReference type="Rhea" id="RHEA:22508"/>
        <dbReference type="Rhea" id="RHEA-COMP:17339"/>
        <dbReference type="Rhea" id="RHEA-COMP:17340"/>
        <dbReference type="ChEBI" id="CHEBI:33019"/>
        <dbReference type="ChEBI" id="CHEBI:61560"/>
        <dbReference type="ChEBI" id="CHEBI:173112"/>
        <dbReference type="EC" id="2.7.7.7"/>
    </reaction>
</comment>
<dbReference type="Gene3D" id="1.20.272.10">
    <property type="match status" value="1"/>
</dbReference>
<dbReference type="InterPro" id="IPR008921">
    <property type="entry name" value="DNA_pol3_clamp-load_cplx_C"/>
</dbReference>
<dbReference type="AlphaFoldDB" id="A0AAV2VWA2"/>
<dbReference type="InterPro" id="IPR050238">
    <property type="entry name" value="DNA_Rep/Repair_Clamp_Loader"/>
</dbReference>
<dbReference type="GO" id="GO:0003887">
    <property type="term" value="F:DNA-directed DNA polymerase activity"/>
    <property type="evidence" value="ECO:0007669"/>
    <property type="project" value="UniProtKB-KW"/>
</dbReference>
<keyword evidence="4" id="KW-0548">Nucleotidyltransferase</keyword>
<gene>
    <name evidence="9" type="ORF">VIBNISOn1_600071</name>
</gene>
<keyword evidence="3" id="KW-0808">Transferase</keyword>
<keyword evidence="5" id="KW-0235">DNA replication</keyword>
<dbReference type="GO" id="GO:0006261">
    <property type="term" value="P:DNA-templated DNA replication"/>
    <property type="evidence" value="ECO:0007669"/>
    <property type="project" value="TreeGrafter"/>
</dbReference>
<dbReference type="InterPro" id="IPR027417">
    <property type="entry name" value="P-loop_NTPase"/>
</dbReference>
<dbReference type="NCBIfam" id="TIGR00678">
    <property type="entry name" value="holB"/>
    <property type="match status" value="1"/>
</dbReference>
<evidence type="ECO:0000256" key="5">
    <source>
        <dbReference type="ARBA" id="ARBA00022705"/>
    </source>
</evidence>
<evidence type="ECO:0000256" key="6">
    <source>
        <dbReference type="ARBA" id="ARBA00022932"/>
    </source>
</evidence>
<reference evidence="9 10" key="1">
    <citation type="journal article" date="2013" name="ISME J.">
        <title>Comparative genomics of pathogenic lineages of Vibrio nigripulchritudo identifies virulence-associated traits.</title>
        <authorList>
            <person name="Goudenege D."/>
            <person name="Labreuche Y."/>
            <person name="Krin E."/>
            <person name="Ansquer D."/>
            <person name="Mangenot S."/>
            <person name="Calteau A."/>
            <person name="Medigue C."/>
            <person name="Mazel D."/>
            <person name="Polz M.F."/>
            <person name="Le Roux F."/>
        </authorList>
    </citation>
    <scope>NUCLEOTIDE SEQUENCE [LARGE SCALE GENOMIC DNA]</scope>
    <source>
        <strain evidence="9 10">SOn1</strain>
    </source>
</reference>
<dbReference type="InterPro" id="IPR015199">
    <property type="entry name" value="DNA_pol_III_delta_C"/>
</dbReference>
<evidence type="ECO:0000313" key="10">
    <source>
        <dbReference type="Proteomes" id="UP000018211"/>
    </source>
</evidence>
<dbReference type="EC" id="2.7.7.7" evidence="1"/>
<protein>
    <recommendedName>
        <fullName evidence="2">DNA polymerase III subunit delta'</fullName>
        <ecNumber evidence="1">2.7.7.7</ecNumber>
    </recommendedName>
</protein>
<dbReference type="RefSeq" id="WP_022613140.1">
    <property type="nucleotide sequence ID" value="NZ_LK391965.1"/>
</dbReference>
<sequence>MDVLYPWLKTTWEHWQALLRNDRVTGALLCHAHSGLGAEQLASKFGEALVCVNSDDDACGFCHSCDLSKSGSHPDIHQISPEKEGKTISVDQIRQANRWALESSQLGGKRLIVIAPAEAMNESASNALLKTLESPAENCVFLLLTGDKHQLLPTIVSRCQQWDIVQPDQQQAMSWLNQNSDKPVSELALKLTHGAPLSAQAFVESGSEKVFLEMNHVLVEQLSEPIPSFGQVWKSLKDAPVERLGWLSILLTDIQKSHFVQNQEKQVEPLAKLVSYDLAYKKTRELNQLIQQLKTFPGLNAELLVAEWFLDLHEKKNVC</sequence>
<evidence type="ECO:0000313" key="9">
    <source>
        <dbReference type="EMBL" id="CCO48763.1"/>
    </source>
</evidence>
<proteinExistence type="predicted"/>
<evidence type="ECO:0000256" key="4">
    <source>
        <dbReference type="ARBA" id="ARBA00022695"/>
    </source>
</evidence>
<accession>A0AAV2VWA2</accession>
<dbReference type="PANTHER" id="PTHR11669">
    <property type="entry name" value="REPLICATION FACTOR C / DNA POLYMERASE III GAMMA-TAU SUBUNIT"/>
    <property type="match status" value="1"/>
</dbReference>
<evidence type="ECO:0000256" key="7">
    <source>
        <dbReference type="ARBA" id="ARBA00049244"/>
    </source>
</evidence>
<keyword evidence="6" id="KW-0239">DNA-directed DNA polymerase</keyword>